<dbReference type="Proteomes" id="UP000298781">
    <property type="component" value="Chromosome"/>
</dbReference>
<dbReference type="RefSeq" id="WP_136963515.1">
    <property type="nucleotide sequence ID" value="NZ_CP039690.1"/>
</dbReference>
<dbReference type="OrthoDB" id="9801870at2"/>
<keyword evidence="2" id="KW-1185">Reference proteome</keyword>
<dbReference type="AlphaFoldDB" id="A0A4D7BBG5"/>
<dbReference type="InterPro" id="IPR014937">
    <property type="entry name" value="DUF1810"/>
</dbReference>
<dbReference type="EMBL" id="CP039690">
    <property type="protein sequence ID" value="QCI68095.1"/>
    <property type="molecule type" value="Genomic_DNA"/>
</dbReference>
<sequence>MIATDPLRHFVLAQDPVYPQVLAELGQARKTSHWMWFIFPQIAGLGFSPMAQRFALASRAEAEAYAAHPVLGPRLTTCTALVTRAEGRTIHEIFGSPDDLKFRSSMTLFAHAVPAEPLFAQALAKYFGGTHDPATLDRL</sequence>
<accession>A0A4D7BBG5</accession>
<dbReference type="InterPro" id="IPR036287">
    <property type="entry name" value="Rv1873-like_sf"/>
</dbReference>
<evidence type="ECO:0000313" key="1">
    <source>
        <dbReference type="EMBL" id="QCI68095.1"/>
    </source>
</evidence>
<dbReference type="Gene3D" id="1.25.40.380">
    <property type="entry name" value="Protein of unknown function DUF1810"/>
    <property type="match status" value="1"/>
</dbReference>
<dbReference type="Pfam" id="PF08837">
    <property type="entry name" value="DUF1810"/>
    <property type="match status" value="1"/>
</dbReference>
<proteinExistence type="predicted"/>
<dbReference type="SUPFAM" id="SSF140736">
    <property type="entry name" value="Rv1873-like"/>
    <property type="match status" value="1"/>
</dbReference>
<dbReference type="KEGG" id="pstg:E8M01_30010"/>
<dbReference type="PIRSF" id="PIRSF008546">
    <property type="entry name" value="UCP008546"/>
    <property type="match status" value="1"/>
</dbReference>
<reference evidence="1 2" key="1">
    <citation type="submission" date="2019-04" db="EMBL/GenBank/DDBJ databases">
        <title>Phreatobacter aquaticus sp. nov.</title>
        <authorList>
            <person name="Choi A."/>
        </authorList>
    </citation>
    <scope>NUCLEOTIDE SEQUENCE [LARGE SCALE GENOMIC DNA]</scope>
    <source>
        <strain evidence="1 2">KCTC 52518</strain>
    </source>
</reference>
<gene>
    <name evidence="1" type="ORF">E8M01_30010</name>
</gene>
<organism evidence="1 2">
    <name type="scientific">Phreatobacter stygius</name>
    <dbReference type="NCBI Taxonomy" id="1940610"/>
    <lineage>
        <taxon>Bacteria</taxon>
        <taxon>Pseudomonadati</taxon>
        <taxon>Pseudomonadota</taxon>
        <taxon>Alphaproteobacteria</taxon>
        <taxon>Hyphomicrobiales</taxon>
        <taxon>Phreatobacteraceae</taxon>
        <taxon>Phreatobacter</taxon>
    </lineage>
</organism>
<evidence type="ECO:0000313" key="2">
    <source>
        <dbReference type="Proteomes" id="UP000298781"/>
    </source>
</evidence>
<name>A0A4D7BBG5_9HYPH</name>
<protein>
    <submittedName>
        <fullName evidence="1">DUF1810 domain-containing protein</fullName>
    </submittedName>
</protein>